<dbReference type="KEGG" id="mbr:MONBRDRAFT_34044"/>
<sequence>MAPGTPRSRGGTPKSARTPRHHQHQSVLARTPGSSGQAPAAADQSALPAAVPYVVFDVYHGKLTLKVSKAVNCAKIAYGLSQALAGDSASPRPSHGASSNFTSRYKSEPKRAVRLAADWVHQKLYLGPDEYPVKLQSIRHDELTVEAMAMAAQQIHRALAYWEQHQGLQPVIRLIQQQTHPIWEIHLSHNNITRADALLAALAERNWYPYQASSKKPPAPLWLRLECNRLDADAVQRTCRRLKLSYCIPASREQCAVSLHCTYLLCNIKFAALPISCYNVGSAPAPFHKPPANNGSDNSDNSDSSDSSDDSDSDGSADSAHGVEQTKHRHSNADNSISDDSVTHDHLKQAEDDHMESMIDRLAATSLHDQDASASRGPVESTPSPATTYVVLDTSALIGMLRLGLHAAKSKSSHARPNHLFTFETLLQHRAACQGQLLLIIPHTVGIELDAQKGNTKLSVLENQAIRGFLAEYGLRQQCVAANILLELSKEDAELDIIQTGALKSLHLHRADEMIVNVALHLRRAILRGVLDECGEDVEAINQADRRCLLLLTEDQNMMQRANQAGVPAAKFSSLNDEFEHGQFTRLRQGDAQDALWAAAGPRAARTADDDDLIREVTRKSASDDASTGANVLTQAQEWLALVADLLPVVTALPSDLAMRLEDLGGAEGVAAVMEGLRTMQAQMQQSAMAAVMTSDPRFSSHK</sequence>
<feature type="region of interest" description="Disordered" evidence="1">
    <location>
        <begin position="289"/>
        <end position="341"/>
    </location>
</feature>
<dbReference type="GeneID" id="5894640"/>
<feature type="compositionally biased region" description="Low complexity" evidence="1">
    <location>
        <begin position="32"/>
        <end position="41"/>
    </location>
</feature>
<dbReference type="Proteomes" id="UP000001357">
    <property type="component" value="Unassembled WGS sequence"/>
</dbReference>
<dbReference type="InParanoid" id="A9V9J3"/>
<feature type="domain" description="PIN" evidence="2">
    <location>
        <begin position="391"/>
        <end position="572"/>
    </location>
</feature>
<dbReference type="Pfam" id="PF13638">
    <property type="entry name" value="PIN_4"/>
    <property type="match status" value="1"/>
</dbReference>
<dbReference type="Gene3D" id="3.40.50.1010">
    <property type="entry name" value="5'-nuclease"/>
    <property type="match status" value="1"/>
</dbReference>
<evidence type="ECO:0000256" key="1">
    <source>
        <dbReference type="SAM" id="MobiDB-lite"/>
    </source>
</evidence>
<evidence type="ECO:0000313" key="3">
    <source>
        <dbReference type="EMBL" id="EDQ85805.1"/>
    </source>
</evidence>
<feature type="region of interest" description="Disordered" evidence="1">
    <location>
        <begin position="1"/>
        <end position="41"/>
    </location>
</feature>
<dbReference type="EMBL" id="CH991570">
    <property type="protein sequence ID" value="EDQ85805.1"/>
    <property type="molecule type" value="Genomic_DNA"/>
</dbReference>
<protein>
    <recommendedName>
        <fullName evidence="2">PIN domain-containing protein</fullName>
    </recommendedName>
</protein>
<dbReference type="RefSeq" id="XP_001749284.1">
    <property type="nucleotide sequence ID" value="XM_001749232.1"/>
</dbReference>
<reference evidence="3 4" key="1">
    <citation type="journal article" date="2008" name="Nature">
        <title>The genome of the choanoflagellate Monosiga brevicollis and the origin of metazoans.</title>
        <authorList>
            <consortium name="JGI Sequencing"/>
            <person name="King N."/>
            <person name="Westbrook M.J."/>
            <person name="Young S.L."/>
            <person name="Kuo A."/>
            <person name="Abedin M."/>
            <person name="Chapman J."/>
            <person name="Fairclough S."/>
            <person name="Hellsten U."/>
            <person name="Isogai Y."/>
            <person name="Letunic I."/>
            <person name="Marr M."/>
            <person name="Pincus D."/>
            <person name="Putnam N."/>
            <person name="Rokas A."/>
            <person name="Wright K.J."/>
            <person name="Zuzow R."/>
            <person name="Dirks W."/>
            <person name="Good M."/>
            <person name="Goodstein D."/>
            <person name="Lemons D."/>
            <person name="Li W."/>
            <person name="Lyons J.B."/>
            <person name="Morris A."/>
            <person name="Nichols S."/>
            <person name="Richter D.J."/>
            <person name="Salamov A."/>
            <person name="Bork P."/>
            <person name="Lim W.A."/>
            <person name="Manning G."/>
            <person name="Miller W.T."/>
            <person name="McGinnis W."/>
            <person name="Shapiro H."/>
            <person name="Tjian R."/>
            <person name="Grigoriev I.V."/>
            <person name="Rokhsar D."/>
        </authorList>
    </citation>
    <scope>NUCLEOTIDE SEQUENCE [LARGE SCALE GENOMIC DNA]</scope>
    <source>
        <strain evidence="4">MX1 / ATCC 50154</strain>
    </source>
</reference>
<feature type="compositionally biased region" description="Acidic residues" evidence="1">
    <location>
        <begin position="306"/>
        <end position="315"/>
    </location>
</feature>
<proteinExistence type="predicted"/>
<feature type="compositionally biased region" description="Low complexity" evidence="1">
    <location>
        <begin position="292"/>
        <end position="305"/>
    </location>
</feature>
<dbReference type="AlphaFoldDB" id="A9V9J3"/>
<organism evidence="3 4">
    <name type="scientific">Monosiga brevicollis</name>
    <name type="common">Choanoflagellate</name>
    <dbReference type="NCBI Taxonomy" id="81824"/>
    <lineage>
        <taxon>Eukaryota</taxon>
        <taxon>Choanoflagellata</taxon>
        <taxon>Craspedida</taxon>
        <taxon>Salpingoecidae</taxon>
        <taxon>Monosiga</taxon>
    </lineage>
</organism>
<evidence type="ECO:0000259" key="2">
    <source>
        <dbReference type="Pfam" id="PF13638"/>
    </source>
</evidence>
<name>A9V9J3_MONBE</name>
<evidence type="ECO:0000313" key="4">
    <source>
        <dbReference type="Proteomes" id="UP000001357"/>
    </source>
</evidence>
<gene>
    <name evidence="3" type="ORF">MONBRDRAFT_34044</name>
</gene>
<dbReference type="InterPro" id="IPR002716">
    <property type="entry name" value="PIN_dom"/>
</dbReference>
<keyword evidence="4" id="KW-1185">Reference proteome</keyword>
<feature type="region of interest" description="Disordered" evidence="1">
    <location>
        <begin position="85"/>
        <end position="105"/>
    </location>
</feature>
<accession>A9V9J3</accession>